<name>A0A1Z3HIE5_9CYAN</name>
<feature type="region of interest" description="Disordered" evidence="1">
    <location>
        <begin position="1"/>
        <end position="31"/>
    </location>
</feature>
<dbReference type="Proteomes" id="UP000191901">
    <property type="component" value="Chromosome"/>
</dbReference>
<organism evidence="3 4">
    <name type="scientific">Halomicronema hongdechloris C2206</name>
    <dbReference type="NCBI Taxonomy" id="1641165"/>
    <lineage>
        <taxon>Bacteria</taxon>
        <taxon>Bacillati</taxon>
        <taxon>Cyanobacteriota</taxon>
        <taxon>Cyanophyceae</taxon>
        <taxon>Nodosilineales</taxon>
        <taxon>Nodosilineaceae</taxon>
        <taxon>Halomicronema</taxon>
    </lineage>
</organism>
<dbReference type="SUPFAM" id="SSF103511">
    <property type="entry name" value="Chlorophyll a-b binding protein"/>
    <property type="match status" value="1"/>
</dbReference>
<protein>
    <recommendedName>
        <fullName evidence="5">High light inducible protein</fullName>
    </recommendedName>
</protein>
<keyword evidence="4" id="KW-1185">Reference proteome</keyword>
<keyword evidence="2" id="KW-0472">Membrane</keyword>
<keyword evidence="2" id="KW-1133">Transmembrane helix</keyword>
<dbReference type="RefSeq" id="WP_137455011.1">
    <property type="nucleotide sequence ID" value="NZ_CP021983.2"/>
</dbReference>
<sequence length="59" mass="6383">MKHLSKDRLTATTVSPEEISPEDVPQSLSPSKRAELWSGRLAMVGFMTTVVAIAARATL</sequence>
<evidence type="ECO:0000256" key="1">
    <source>
        <dbReference type="SAM" id="MobiDB-lite"/>
    </source>
</evidence>
<reference evidence="3 4" key="1">
    <citation type="journal article" date="2016" name="Biochim. Biophys. Acta">
        <title>Characterization of red-shifted phycobilisomes isolated from the chlorophyll f-containing cyanobacterium Halomicronema hongdechloris.</title>
        <authorList>
            <person name="Li Y."/>
            <person name="Lin Y."/>
            <person name="Garvey C.J."/>
            <person name="Birch D."/>
            <person name="Corkery R.W."/>
            <person name="Loughlin P.C."/>
            <person name="Scheer H."/>
            <person name="Willows R.D."/>
            <person name="Chen M."/>
        </authorList>
    </citation>
    <scope>NUCLEOTIDE SEQUENCE [LARGE SCALE GENOMIC DNA]</scope>
    <source>
        <strain evidence="3 4">C2206</strain>
    </source>
</reference>
<evidence type="ECO:0000313" key="3">
    <source>
        <dbReference type="EMBL" id="ASC70094.1"/>
    </source>
</evidence>
<evidence type="ECO:0000313" key="4">
    <source>
        <dbReference type="Proteomes" id="UP000191901"/>
    </source>
</evidence>
<dbReference type="KEGG" id="hhg:XM38_010240"/>
<dbReference type="AlphaFoldDB" id="A0A1Z3HIE5"/>
<proteinExistence type="predicted"/>
<accession>A0A1Z3HIE5</accession>
<dbReference type="EMBL" id="CP021983">
    <property type="protein sequence ID" value="ASC70094.1"/>
    <property type="molecule type" value="Genomic_DNA"/>
</dbReference>
<gene>
    <name evidence="3" type="ORF">XM38_010240</name>
</gene>
<evidence type="ECO:0008006" key="5">
    <source>
        <dbReference type="Google" id="ProtNLM"/>
    </source>
</evidence>
<feature type="transmembrane region" description="Helical" evidence="2">
    <location>
        <begin position="37"/>
        <end position="55"/>
    </location>
</feature>
<evidence type="ECO:0000256" key="2">
    <source>
        <dbReference type="SAM" id="Phobius"/>
    </source>
</evidence>
<keyword evidence="2" id="KW-0812">Transmembrane</keyword>